<dbReference type="InterPro" id="IPR011644">
    <property type="entry name" value="Heme_NO-bd"/>
</dbReference>
<dbReference type="InterPro" id="IPR038158">
    <property type="entry name" value="H-NOX_domain_sf"/>
</dbReference>
<proteinExistence type="predicted"/>
<evidence type="ECO:0000313" key="3">
    <source>
        <dbReference type="Proteomes" id="UP001595443"/>
    </source>
</evidence>
<dbReference type="SUPFAM" id="SSF111126">
    <property type="entry name" value="Ligand-binding domain in the NO signalling and Golgi transport"/>
    <property type="match status" value="1"/>
</dbReference>
<dbReference type="PANTHER" id="PTHR45655">
    <property type="entry name" value="GUANYLATE CYCLASE SOLUBLE SUBUNIT BETA-2"/>
    <property type="match status" value="1"/>
</dbReference>
<name>A0ABV7AHY7_9RHOB</name>
<organism evidence="2 3">
    <name type="scientific">Acidimangrovimonas pyrenivorans</name>
    <dbReference type="NCBI Taxonomy" id="2030798"/>
    <lineage>
        <taxon>Bacteria</taxon>
        <taxon>Pseudomonadati</taxon>
        <taxon>Pseudomonadota</taxon>
        <taxon>Alphaproteobacteria</taxon>
        <taxon>Rhodobacterales</taxon>
        <taxon>Paracoccaceae</taxon>
        <taxon>Acidimangrovimonas</taxon>
    </lineage>
</organism>
<dbReference type="RefSeq" id="WP_377833267.1">
    <property type="nucleotide sequence ID" value="NZ_JBHRSK010000007.1"/>
</dbReference>
<gene>
    <name evidence="2" type="ORF">ACFOES_10720</name>
</gene>
<keyword evidence="3" id="KW-1185">Reference proteome</keyword>
<dbReference type="EMBL" id="JBHRSK010000007">
    <property type="protein sequence ID" value="MFC2968568.1"/>
    <property type="molecule type" value="Genomic_DNA"/>
</dbReference>
<dbReference type="InterPro" id="IPR024096">
    <property type="entry name" value="NO_sig/Golgi_transp_ligand-bd"/>
</dbReference>
<evidence type="ECO:0000259" key="1">
    <source>
        <dbReference type="Pfam" id="PF07700"/>
    </source>
</evidence>
<dbReference type="Proteomes" id="UP001595443">
    <property type="component" value="Unassembled WGS sequence"/>
</dbReference>
<protein>
    <submittedName>
        <fullName evidence="2">Heme NO-binding domain-containing protein</fullName>
    </submittedName>
</protein>
<dbReference type="PANTHER" id="PTHR45655:SF13">
    <property type="entry name" value="SOLUBLE GUANYLATE CYCLASE GCY-32-RELATED"/>
    <property type="match status" value="1"/>
</dbReference>
<comment type="caution">
    <text evidence="2">The sequence shown here is derived from an EMBL/GenBank/DDBJ whole genome shotgun (WGS) entry which is preliminary data.</text>
</comment>
<accession>A0ABV7AHY7</accession>
<sequence>MHGLINRSIQCFLRDAYGQDRWRCVVQAAQLDVDSFETMLHYDDAVTEALLDAAAAVLGRPRETVLEDLGTYLVSHPNLEPLRRLLRFGGVCFLDFLRSLDDLPGRGHLAVPDLDLPQLELIERGGGQFTLLCRGGPAGAVHVLVGVLRAMADDYGALVLLDHSGREGGAEGGAETISIHLLDHSFAEGRHFALAAGN</sequence>
<reference evidence="3" key="1">
    <citation type="journal article" date="2019" name="Int. J. Syst. Evol. Microbiol.">
        <title>The Global Catalogue of Microorganisms (GCM) 10K type strain sequencing project: providing services to taxonomists for standard genome sequencing and annotation.</title>
        <authorList>
            <consortium name="The Broad Institute Genomics Platform"/>
            <consortium name="The Broad Institute Genome Sequencing Center for Infectious Disease"/>
            <person name="Wu L."/>
            <person name="Ma J."/>
        </authorList>
    </citation>
    <scope>NUCLEOTIDE SEQUENCE [LARGE SCALE GENOMIC DNA]</scope>
    <source>
        <strain evidence="3">KCTC 62192</strain>
    </source>
</reference>
<feature type="domain" description="Heme NO-binding" evidence="1">
    <location>
        <begin position="2"/>
        <end position="156"/>
    </location>
</feature>
<dbReference type="Gene3D" id="3.90.1520.10">
    <property type="entry name" value="H-NOX domain"/>
    <property type="match status" value="1"/>
</dbReference>
<evidence type="ECO:0000313" key="2">
    <source>
        <dbReference type="EMBL" id="MFC2968568.1"/>
    </source>
</evidence>
<dbReference type="Pfam" id="PF07700">
    <property type="entry name" value="HNOB"/>
    <property type="match status" value="1"/>
</dbReference>